<evidence type="ECO:0000313" key="7">
    <source>
        <dbReference type="Proteomes" id="UP000228560"/>
    </source>
</evidence>
<protein>
    <recommendedName>
        <fullName evidence="10">DUF3048 domain-containing protein</fullName>
    </recommendedName>
</protein>
<keyword evidence="1" id="KW-0812">Transmembrane</keyword>
<dbReference type="EMBL" id="PFTV01000134">
    <property type="protein sequence ID" value="PJB56322.1"/>
    <property type="molecule type" value="Genomic_DNA"/>
</dbReference>
<comment type="caution">
    <text evidence="4">The sequence shown here is derived from an EMBL/GenBank/DDBJ whole genome shotgun (WGS) entry which is preliminary data.</text>
</comment>
<evidence type="ECO:0000259" key="2">
    <source>
        <dbReference type="Pfam" id="PF11258"/>
    </source>
</evidence>
<proteinExistence type="predicted"/>
<reference evidence="4" key="1">
    <citation type="submission" date="2017-09" db="EMBL/GenBank/DDBJ databases">
        <title>Depth-based differentiation of microbial function through sediment-hosted aquifers and enrichment of novel symbionts in the deep terrestrial subsurface.</title>
        <authorList>
            <person name="Probst A.J."/>
            <person name="Ladd B."/>
            <person name="Jarett J.K."/>
            <person name="Geller-Mcgrath D.E."/>
            <person name="Sieber C.M.K."/>
            <person name="Emerson J.B."/>
            <person name="Anantharaman K."/>
            <person name="Thomas B.C."/>
            <person name="Malmstrom R."/>
            <person name="Stieglmeier M."/>
            <person name="Klingl A."/>
            <person name="Woyke T."/>
            <person name="Ryan C.M."/>
            <person name="Banfield J.F."/>
        </authorList>
    </citation>
    <scope>NUCLEOTIDE SEQUENCE</scope>
    <source>
        <strain evidence="4">CG_4_8_14_3_um_filter_34_18</strain>
    </source>
</reference>
<accession>A0A2M7K8B9</accession>
<dbReference type="EMBL" id="PFIP01000078">
    <property type="protein sequence ID" value="PIX34377.1"/>
    <property type="molecule type" value="Genomic_DNA"/>
</dbReference>
<dbReference type="RefSeq" id="WP_406607696.1">
    <property type="nucleotide sequence ID" value="NZ_PFKO01000231.1"/>
</dbReference>
<dbReference type="InterPro" id="IPR021416">
    <property type="entry name" value="DUF3048_N"/>
</dbReference>
<dbReference type="Gene3D" id="3.50.90.10">
    <property type="entry name" value="YerB-like"/>
    <property type="match status" value="1"/>
</dbReference>
<dbReference type="Proteomes" id="UP000231493">
    <property type="component" value="Unassembled WGS sequence"/>
</dbReference>
<dbReference type="SUPFAM" id="SSF159774">
    <property type="entry name" value="YerB-like"/>
    <property type="match status" value="1"/>
</dbReference>
<dbReference type="Pfam" id="PF11258">
    <property type="entry name" value="DUF3048"/>
    <property type="match status" value="1"/>
</dbReference>
<evidence type="ECO:0000313" key="6">
    <source>
        <dbReference type="EMBL" id="PJB56322.1"/>
    </source>
</evidence>
<accession>A0A2M7PP02</accession>
<dbReference type="InterPro" id="IPR035328">
    <property type="entry name" value="DUF3048_C"/>
</dbReference>
<feature type="transmembrane region" description="Helical" evidence="1">
    <location>
        <begin position="21"/>
        <end position="43"/>
    </location>
</feature>
<reference evidence="7 8" key="2">
    <citation type="submission" date="2017-09" db="EMBL/GenBank/DDBJ databases">
        <title>Depth-based differentiation of microbial function through sediment-hosted aquifers and enrichment of novel symbionts in the deep terrestrial subsurface.</title>
        <authorList>
            <person name="Probst A.J."/>
            <person name="Ladd B."/>
            <person name="Jarett J.K."/>
            <person name="Geller-Mcgrath D.E."/>
            <person name="Sieber C.M."/>
            <person name="Emerson J.B."/>
            <person name="Anantharaman K."/>
            <person name="Thomas B.C."/>
            <person name="Malmstrom R."/>
            <person name="Stieglmeier M."/>
            <person name="Klingl A."/>
            <person name="Woyke T."/>
            <person name="Ryan C.M."/>
            <person name="Banfield J.F."/>
        </authorList>
    </citation>
    <scope>NUCLEOTIDE SEQUENCE [LARGE SCALE GENOMIC DNA]</scope>
    <source>
        <strain evidence="5">CG_4_10_14_3_um_filter_34_13</strain>
        <strain evidence="6">CG_4_9_14_3_um_filter_33_16</strain>
    </source>
</reference>
<evidence type="ECO:0000313" key="8">
    <source>
        <dbReference type="Proteomes" id="UP000230646"/>
    </source>
</evidence>
<name>A0A2M7K8B9_9BACT</name>
<keyword evidence="1" id="KW-1133">Transmembrane helix</keyword>
<organism evidence="4 9">
    <name type="scientific">Candidatus Infernicultor aquiphilus</name>
    <dbReference type="NCBI Taxonomy" id="1805029"/>
    <lineage>
        <taxon>Bacteria</taxon>
        <taxon>Pseudomonadati</taxon>
        <taxon>Atribacterota</taxon>
        <taxon>Candidatus Phoenicimicrobiia</taxon>
        <taxon>Candidatus Pheonicimicrobiales</taxon>
        <taxon>Candidatus Phoenicimicrobiaceae</taxon>
        <taxon>Candidatus Infernicultor</taxon>
    </lineage>
</organism>
<accession>A0A2M8CB87</accession>
<evidence type="ECO:0000256" key="1">
    <source>
        <dbReference type="SAM" id="Phobius"/>
    </source>
</evidence>
<keyword evidence="1" id="KW-0472">Membrane</keyword>
<evidence type="ECO:0000313" key="9">
    <source>
        <dbReference type="Proteomes" id="UP000231493"/>
    </source>
</evidence>
<dbReference type="EMBL" id="PFKO01000231">
    <property type="protein sequence ID" value="PIY32349.1"/>
    <property type="molecule type" value="Genomic_DNA"/>
</dbReference>
<gene>
    <name evidence="6" type="ORF">CO097_05595</name>
    <name evidence="5" type="ORF">COZ07_06025</name>
    <name evidence="4" type="ORF">COZ58_04115</name>
</gene>
<feature type="domain" description="DUF3048" evidence="3">
    <location>
        <begin position="378"/>
        <end position="488"/>
    </location>
</feature>
<sequence length="499" mass="56952">MSRYSYRTKRLEQSKKSYLGRSFLISIILNIMLLYAFGNMIAFNFNRPFPKEEELTLVSLIELPAPKQPESKKPEITVKKTVAQLEVKPKVTPVSPEPPKIMEEKTETKVIKKEELTVTEGIPKVEVKTPQVESKPQSVVPSVQTKESLGQDINVSTEYFNQVIASRKEVKGEIFEPGESQLKISLGEKQVENIEATYGTTVNLGEISALPETKEKESPFGSRPLSIMIENSAGARPQTGLDKANIVYEVLAEGGITRFLAFYYDQEAEVVGPVRSARPYFVSKSLEHQAIYVHIGGSEEAYNFIKEERIDDINEFVDFQPFWRTQDRQPPHNLYTSTIKLREEANKLGYVEMIKKQDYQFETESNEKLTGRQNNSIVIPYNNDYTVSYKYQPESMKYLRFINNEPHIDAKTKKQLAVDNIIIQFTKTKIIDEEGRLAVDFIGKGKGLLFFKGSSEEITWEKQDLESRTVFLDKEGNRIALTPGNVWIQIVPTDLGVQY</sequence>
<dbReference type="Proteomes" id="UP000230646">
    <property type="component" value="Unassembled WGS sequence"/>
</dbReference>
<dbReference type="Pfam" id="PF17479">
    <property type="entry name" value="DUF3048_C"/>
    <property type="match status" value="1"/>
</dbReference>
<feature type="domain" description="DUF3048" evidence="2">
    <location>
        <begin position="216"/>
        <end position="350"/>
    </location>
</feature>
<evidence type="ECO:0000313" key="4">
    <source>
        <dbReference type="EMBL" id="PIX34377.1"/>
    </source>
</evidence>
<evidence type="ECO:0008006" key="10">
    <source>
        <dbReference type="Google" id="ProtNLM"/>
    </source>
</evidence>
<evidence type="ECO:0000259" key="3">
    <source>
        <dbReference type="Pfam" id="PF17479"/>
    </source>
</evidence>
<evidence type="ECO:0000313" key="5">
    <source>
        <dbReference type="EMBL" id="PIY32349.1"/>
    </source>
</evidence>
<dbReference type="AlphaFoldDB" id="A0A2M7K8B9"/>
<dbReference type="Proteomes" id="UP000228560">
    <property type="component" value="Unassembled WGS sequence"/>
</dbReference>
<dbReference type="InterPro" id="IPR023158">
    <property type="entry name" value="YerB-like_sf"/>
</dbReference>